<feature type="transmembrane region" description="Helical" evidence="2">
    <location>
        <begin position="94"/>
        <end position="114"/>
    </location>
</feature>
<feature type="compositionally biased region" description="Basic and acidic residues" evidence="1">
    <location>
        <begin position="34"/>
        <end position="45"/>
    </location>
</feature>
<reference evidence="3 4" key="1">
    <citation type="journal article" date="2012" name="Genome Biol.">
        <title>Genome and low-iron response of an oceanic diatom adapted to chronic iron limitation.</title>
        <authorList>
            <person name="Lommer M."/>
            <person name="Specht M."/>
            <person name="Roy A.S."/>
            <person name="Kraemer L."/>
            <person name="Andreson R."/>
            <person name="Gutowska M.A."/>
            <person name="Wolf J."/>
            <person name="Bergner S.V."/>
            <person name="Schilhabel M.B."/>
            <person name="Klostermeier U.C."/>
            <person name="Beiko R.G."/>
            <person name="Rosenstiel P."/>
            <person name="Hippler M."/>
            <person name="Laroche J."/>
        </authorList>
    </citation>
    <scope>NUCLEOTIDE SEQUENCE [LARGE SCALE GENOMIC DNA]</scope>
    <source>
        <strain evidence="3 4">CCMP1005</strain>
    </source>
</reference>
<dbReference type="eggNOG" id="ENOG502SA5A">
    <property type="taxonomic scope" value="Eukaryota"/>
</dbReference>
<feature type="compositionally biased region" description="Polar residues" evidence="1">
    <location>
        <begin position="46"/>
        <end position="57"/>
    </location>
</feature>
<proteinExistence type="predicted"/>
<comment type="caution">
    <text evidence="3">The sequence shown here is derived from an EMBL/GenBank/DDBJ whole genome shotgun (WGS) entry which is preliminary data.</text>
</comment>
<sequence length="415" mass="46717">MRRSSRAQRLTAPLIPREINLAIIVIAQPQPPAFRRDRPQPDRHPSPTSQTVLSSTAAAPEAGAGWSSFENQPTSRTSSKRNPRPETMTRSWPWNTASLVGACILSIAAIWYNFRWHSRVFSFRSHFIDQREYGSHETALALPPQVRRRLGLILDPKTVAENRNDGQLQTKSTEVVVSRFDEDISWLNVLDFAKMDVTVYNKGPSVDVLGDGVEVIQLENVAHGRETHTYLYHILRIETLLNDLVQLHSETGFQCLTCGYKRARIGTPYNCDDTGRPVDYEINTATYQVVGDYDIDLGVEIFMKQNSLNFGVPPSEVAENLLSSTGVMPREDVPAVLPFCIAAIFAVHRDNIQQHPRQVYESLMRSLFSTAQQQMLVAGGSDSYTKWNCSGCGAMTSVGYIFERLWPILFKKQRG</sequence>
<protein>
    <submittedName>
        <fullName evidence="3">Uncharacterized protein</fullName>
    </submittedName>
</protein>
<feature type="region of interest" description="Disordered" evidence="1">
    <location>
        <begin position="30"/>
        <end position="91"/>
    </location>
</feature>
<evidence type="ECO:0000256" key="2">
    <source>
        <dbReference type="SAM" id="Phobius"/>
    </source>
</evidence>
<evidence type="ECO:0000313" key="3">
    <source>
        <dbReference type="EMBL" id="EJK51778.1"/>
    </source>
</evidence>
<dbReference type="EMBL" id="AGNL01041032">
    <property type="protein sequence ID" value="EJK51778.1"/>
    <property type="molecule type" value="Genomic_DNA"/>
</dbReference>
<keyword evidence="4" id="KW-1185">Reference proteome</keyword>
<dbReference type="PANTHER" id="PTHR37490">
    <property type="entry name" value="EXPRESSED PROTEIN"/>
    <property type="match status" value="1"/>
</dbReference>
<feature type="compositionally biased region" description="Polar residues" evidence="1">
    <location>
        <begin position="68"/>
        <end position="77"/>
    </location>
</feature>
<evidence type="ECO:0000256" key="1">
    <source>
        <dbReference type="SAM" id="MobiDB-lite"/>
    </source>
</evidence>
<dbReference type="InterPro" id="IPR021838">
    <property type="entry name" value="DUF3431"/>
</dbReference>
<gene>
    <name evidence="3" type="ORF">THAOC_29022</name>
</gene>
<accession>K0RDJ2</accession>
<dbReference type="PANTHER" id="PTHR37490:SF2">
    <property type="match status" value="1"/>
</dbReference>
<dbReference type="OrthoDB" id="28755at2759"/>
<keyword evidence="2" id="KW-1133">Transmembrane helix</keyword>
<name>K0RDJ2_THAOC</name>
<dbReference type="Proteomes" id="UP000266841">
    <property type="component" value="Unassembled WGS sequence"/>
</dbReference>
<evidence type="ECO:0000313" key="4">
    <source>
        <dbReference type="Proteomes" id="UP000266841"/>
    </source>
</evidence>
<dbReference type="Pfam" id="PF11913">
    <property type="entry name" value="DUF3431"/>
    <property type="match status" value="1"/>
</dbReference>
<keyword evidence="2" id="KW-0812">Transmembrane</keyword>
<dbReference type="AlphaFoldDB" id="K0RDJ2"/>
<organism evidence="3 4">
    <name type="scientific">Thalassiosira oceanica</name>
    <name type="common">Marine diatom</name>
    <dbReference type="NCBI Taxonomy" id="159749"/>
    <lineage>
        <taxon>Eukaryota</taxon>
        <taxon>Sar</taxon>
        <taxon>Stramenopiles</taxon>
        <taxon>Ochrophyta</taxon>
        <taxon>Bacillariophyta</taxon>
        <taxon>Coscinodiscophyceae</taxon>
        <taxon>Thalassiosirophycidae</taxon>
        <taxon>Thalassiosirales</taxon>
        <taxon>Thalassiosiraceae</taxon>
        <taxon>Thalassiosira</taxon>
    </lineage>
</organism>
<keyword evidence="2" id="KW-0472">Membrane</keyword>